<dbReference type="EMBL" id="AMCI01004746">
    <property type="protein sequence ID" value="EJW97462.1"/>
    <property type="molecule type" value="Genomic_DNA"/>
</dbReference>
<dbReference type="GO" id="GO:0030246">
    <property type="term" value="F:carbohydrate binding"/>
    <property type="evidence" value="ECO:0007669"/>
    <property type="project" value="InterPro"/>
</dbReference>
<comment type="caution">
    <text evidence="2">The sequence shown here is derived from an EMBL/GenBank/DDBJ whole genome shotgun (WGS) entry which is preliminary data.</text>
</comment>
<organism evidence="2">
    <name type="scientific">gut metagenome</name>
    <dbReference type="NCBI Taxonomy" id="749906"/>
    <lineage>
        <taxon>unclassified sequences</taxon>
        <taxon>metagenomes</taxon>
        <taxon>organismal metagenomes</taxon>
    </lineage>
</organism>
<gene>
    <name evidence="2" type="ORF">EVA_14427</name>
</gene>
<dbReference type="CDD" id="cd09620">
    <property type="entry name" value="CBM9_like_3"/>
    <property type="match status" value="1"/>
</dbReference>
<dbReference type="SUPFAM" id="SSF49344">
    <property type="entry name" value="CBD9-like"/>
    <property type="match status" value="1"/>
</dbReference>
<sequence>MQDAAQIPALLDTLPVEWQPIATVNWNEYSYRPEAAFRIAHTDDAILLHFRVTEDSVRAKYADDNGSVWTDSCVEFFSVPAGDGVYYNMECNCIGTLLVGAGPARNGRVHAPAEVMQQVKRWASLGREAFDERIGTCTWELALFVPYTVFFQHHIQSLDGQSVKANFYKCGDELQTPHFLSWNPIAIEQPDFHRPDFFGQLEFEG</sequence>
<accession>J9G6N9</accession>
<dbReference type="AlphaFoldDB" id="J9G6N9"/>
<dbReference type="Pfam" id="PF16011">
    <property type="entry name" value="CBM9_2"/>
    <property type="match status" value="1"/>
</dbReference>
<evidence type="ECO:0000259" key="1">
    <source>
        <dbReference type="Pfam" id="PF16011"/>
    </source>
</evidence>
<feature type="domain" description="Carbohydrate-binding" evidence="1">
    <location>
        <begin position="6"/>
        <end position="203"/>
    </location>
</feature>
<dbReference type="InterPro" id="IPR010502">
    <property type="entry name" value="Carb-bd_dom_fam9"/>
</dbReference>
<dbReference type="GO" id="GO:0004553">
    <property type="term" value="F:hydrolase activity, hydrolyzing O-glycosyl compounds"/>
    <property type="evidence" value="ECO:0007669"/>
    <property type="project" value="InterPro"/>
</dbReference>
<proteinExistence type="predicted"/>
<reference evidence="2" key="1">
    <citation type="journal article" date="2012" name="PLoS ONE">
        <title>Gene sets for utilization of primary and secondary nutrition supplies in the distal gut of endangered iberian lynx.</title>
        <authorList>
            <person name="Alcaide M."/>
            <person name="Messina E."/>
            <person name="Richter M."/>
            <person name="Bargiela R."/>
            <person name="Peplies J."/>
            <person name="Huws S.A."/>
            <person name="Newbold C.J."/>
            <person name="Golyshin P.N."/>
            <person name="Simon M.A."/>
            <person name="Lopez G."/>
            <person name="Yakimov M.M."/>
            <person name="Ferrer M."/>
        </authorList>
    </citation>
    <scope>NUCLEOTIDE SEQUENCE</scope>
</reference>
<evidence type="ECO:0000313" key="2">
    <source>
        <dbReference type="EMBL" id="EJW97462.1"/>
    </source>
</evidence>
<dbReference type="Gene3D" id="2.60.40.1190">
    <property type="match status" value="1"/>
</dbReference>
<name>J9G6N9_9ZZZZ</name>
<protein>
    <recommendedName>
        <fullName evidence="1">Carbohydrate-binding domain-containing protein</fullName>
    </recommendedName>
</protein>
<dbReference type="GO" id="GO:0016052">
    <property type="term" value="P:carbohydrate catabolic process"/>
    <property type="evidence" value="ECO:0007669"/>
    <property type="project" value="InterPro"/>
</dbReference>